<evidence type="ECO:0000313" key="2">
    <source>
        <dbReference type="Proteomes" id="UP001260980"/>
    </source>
</evidence>
<sequence>MNDKRQIDKIEMVFDKTTEQHLLSLAPSAERQAEGAFPFGVKVPKLSHKLTIVI</sequence>
<dbReference type="EMBL" id="JAWCUD010000024">
    <property type="protein sequence ID" value="MDU0206362.1"/>
    <property type="molecule type" value="Genomic_DNA"/>
</dbReference>
<keyword evidence="2" id="KW-1185">Reference proteome</keyword>
<comment type="caution">
    <text evidence="1">The sequence shown here is derived from an EMBL/GenBank/DDBJ whole genome shotgun (WGS) entry which is preliminary data.</text>
</comment>
<proteinExistence type="predicted"/>
<reference evidence="1 2" key="1">
    <citation type="submission" date="2023-10" db="EMBL/GenBank/DDBJ databases">
        <title>Paenibacillus strain PFR10 Genome sequencing and assembly.</title>
        <authorList>
            <person name="Kim I."/>
        </authorList>
    </citation>
    <scope>NUCLEOTIDE SEQUENCE [LARGE SCALE GENOMIC DNA]</scope>
    <source>
        <strain evidence="1 2">PFR10</strain>
    </source>
</reference>
<gene>
    <name evidence="1" type="ORF">RQP52_35420</name>
</gene>
<dbReference type="RefSeq" id="WP_315956159.1">
    <property type="nucleotide sequence ID" value="NZ_JAWCUD010000024.1"/>
</dbReference>
<accession>A0ABU3RQB8</accession>
<evidence type="ECO:0000313" key="1">
    <source>
        <dbReference type="EMBL" id="MDU0206362.1"/>
    </source>
</evidence>
<organism evidence="1 2">
    <name type="scientific">Paenibacillus violae</name>
    <dbReference type="NCBI Taxonomy" id="3077234"/>
    <lineage>
        <taxon>Bacteria</taxon>
        <taxon>Bacillati</taxon>
        <taxon>Bacillota</taxon>
        <taxon>Bacilli</taxon>
        <taxon>Bacillales</taxon>
        <taxon>Paenibacillaceae</taxon>
        <taxon>Paenibacillus</taxon>
    </lineage>
</organism>
<protein>
    <submittedName>
        <fullName evidence="1">Uncharacterized protein</fullName>
    </submittedName>
</protein>
<name>A0ABU3RQB8_9BACL</name>
<dbReference type="Proteomes" id="UP001260980">
    <property type="component" value="Unassembled WGS sequence"/>
</dbReference>